<evidence type="ECO:0000313" key="7">
    <source>
        <dbReference type="EMBL" id="HHS52922.1"/>
    </source>
</evidence>
<dbReference type="Gene3D" id="6.20.330.10">
    <property type="match status" value="1"/>
</dbReference>
<feature type="transmembrane region" description="Helical" evidence="5">
    <location>
        <begin position="6"/>
        <end position="28"/>
    </location>
</feature>
<reference evidence="7" key="1">
    <citation type="journal article" date="2020" name="mSystems">
        <title>Genome- and Community-Level Interaction Insights into Carbon Utilization and Element Cycling Functions of Hydrothermarchaeota in Hydrothermal Sediment.</title>
        <authorList>
            <person name="Zhou Z."/>
            <person name="Liu Y."/>
            <person name="Xu W."/>
            <person name="Pan J."/>
            <person name="Luo Z.H."/>
            <person name="Li M."/>
        </authorList>
    </citation>
    <scope>NUCLEOTIDE SEQUENCE [LARGE SCALE GENOMIC DNA]</scope>
    <source>
        <strain evidence="7">SpSt-876</strain>
    </source>
</reference>
<dbReference type="NCBIfam" id="TIGR00706">
    <property type="entry name" value="SppA_dom"/>
    <property type="match status" value="1"/>
</dbReference>
<dbReference type="InterPro" id="IPR004635">
    <property type="entry name" value="Pept_S49_SppA"/>
</dbReference>
<organism evidence="7">
    <name type="scientific">candidate division WOR-3 bacterium</name>
    <dbReference type="NCBI Taxonomy" id="2052148"/>
    <lineage>
        <taxon>Bacteria</taxon>
        <taxon>Bacteria division WOR-3</taxon>
    </lineage>
</organism>
<gene>
    <name evidence="7" type="primary">sppA</name>
    <name evidence="7" type="ORF">ENW73_08740</name>
</gene>
<evidence type="ECO:0000256" key="4">
    <source>
        <dbReference type="ARBA" id="ARBA00022825"/>
    </source>
</evidence>
<sequence length="285" mass="31134">MRKSTFTWLIILGVIVYLLIGTFFITLLTNPAHKISSFSKALALIEVEGVIIDSRPIVRQLKNYGKNPKVAAIVLRIDSPGGGVGATQEIYAEIKRTKEKGKKIIVSMGPVAASGGYYIATPADLIVANPGTITGSIGVIMEFPILSNLLEKLGIKFEVIKSSEHKDIGSPFRTMSAKERALLKDVVTSVYDQFIAAVVENRKIPESKVRAIADGRILSGAQAKDLGLVDTLGSMEDAIEIAASMVGIKGEPQVLKERKRMRLADWFLGSIMRNFFIPELKYILD</sequence>
<accession>A0A7C6EEP4</accession>
<evidence type="ECO:0000256" key="3">
    <source>
        <dbReference type="ARBA" id="ARBA00022801"/>
    </source>
</evidence>
<dbReference type="EMBL" id="DTLI01000208">
    <property type="protein sequence ID" value="HHS52922.1"/>
    <property type="molecule type" value="Genomic_DNA"/>
</dbReference>
<feature type="domain" description="Peptidase S49" evidence="6">
    <location>
        <begin position="97"/>
        <end position="248"/>
    </location>
</feature>
<comment type="caution">
    <text evidence="7">The sequence shown here is derived from an EMBL/GenBank/DDBJ whole genome shotgun (WGS) entry which is preliminary data.</text>
</comment>
<evidence type="ECO:0000259" key="6">
    <source>
        <dbReference type="Pfam" id="PF01343"/>
    </source>
</evidence>
<dbReference type="SUPFAM" id="SSF52096">
    <property type="entry name" value="ClpP/crotonase"/>
    <property type="match status" value="1"/>
</dbReference>
<dbReference type="InterPro" id="IPR047272">
    <property type="entry name" value="S49_SppA_C"/>
</dbReference>
<dbReference type="Pfam" id="PF01343">
    <property type="entry name" value="Peptidase_S49"/>
    <property type="match status" value="1"/>
</dbReference>
<keyword evidence="4" id="KW-0720">Serine protease</keyword>
<dbReference type="CDD" id="cd07023">
    <property type="entry name" value="S49_Sppa_N_C"/>
    <property type="match status" value="1"/>
</dbReference>
<keyword evidence="2" id="KW-0645">Protease</keyword>
<dbReference type="Gene3D" id="3.90.226.10">
    <property type="entry name" value="2-enoyl-CoA Hydratase, Chain A, domain 1"/>
    <property type="match status" value="1"/>
</dbReference>
<dbReference type="InterPro" id="IPR029045">
    <property type="entry name" value="ClpP/crotonase-like_dom_sf"/>
</dbReference>
<keyword evidence="5" id="KW-0472">Membrane</keyword>
<proteinExistence type="inferred from homology"/>
<dbReference type="PANTHER" id="PTHR42987">
    <property type="entry name" value="PEPTIDASE S49"/>
    <property type="match status" value="1"/>
</dbReference>
<keyword evidence="5" id="KW-0812">Transmembrane</keyword>
<evidence type="ECO:0000256" key="5">
    <source>
        <dbReference type="SAM" id="Phobius"/>
    </source>
</evidence>
<dbReference type="GO" id="GO:0006508">
    <property type="term" value="P:proteolysis"/>
    <property type="evidence" value="ECO:0007669"/>
    <property type="project" value="UniProtKB-KW"/>
</dbReference>
<keyword evidence="3" id="KW-0378">Hydrolase</keyword>
<evidence type="ECO:0000256" key="1">
    <source>
        <dbReference type="ARBA" id="ARBA00008683"/>
    </source>
</evidence>
<protein>
    <submittedName>
        <fullName evidence="7">Signal peptide peptidase SppA</fullName>
    </submittedName>
</protein>
<name>A0A7C6EEP4_UNCW3</name>
<dbReference type="InterPro" id="IPR002142">
    <property type="entry name" value="Peptidase_S49"/>
</dbReference>
<dbReference type="AlphaFoldDB" id="A0A7C6EEP4"/>
<evidence type="ECO:0000256" key="2">
    <source>
        <dbReference type="ARBA" id="ARBA00022670"/>
    </source>
</evidence>
<keyword evidence="5" id="KW-1133">Transmembrane helix</keyword>
<dbReference type="GO" id="GO:0008236">
    <property type="term" value="F:serine-type peptidase activity"/>
    <property type="evidence" value="ECO:0007669"/>
    <property type="project" value="UniProtKB-KW"/>
</dbReference>
<comment type="similarity">
    <text evidence="1">Belongs to the peptidase S49 family.</text>
</comment>
<dbReference type="PANTHER" id="PTHR42987:SF7">
    <property type="entry name" value="SIGNAL PEPTIDE PEPTIDASE SPPA-RELATED"/>
    <property type="match status" value="1"/>
</dbReference>